<sequence length="50" mass="5831">MKTKNIREKVLKGLELTHKRLIKSKKERNFDLVVSQNGQIVTIRAKDLVL</sequence>
<reference evidence="1 2" key="1">
    <citation type="journal article" date="2015" name="Microbes Environ.">
        <title>Distribution and evolution of nitrogen fixation genes in the phylum bacteroidetes.</title>
        <authorList>
            <person name="Inoue J."/>
            <person name="Oshima K."/>
            <person name="Suda W."/>
            <person name="Sakamoto M."/>
            <person name="Iino T."/>
            <person name="Noda S."/>
            <person name="Hongoh Y."/>
            <person name="Hattori M."/>
            <person name="Ohkuma M."/>
        </authorList>
    </citation>
    <scope>NUCLEOTIDE SEQUENCE [LARGE SCALE GENOMIC DNA]</scope>
    <source>
        <strain evidence="1">JCM 15548</strain>
    </source>
</reference>
<accession>A0A0E9LZ09</accession>
<organism evidence="1 2">
    <name type="scientific">Geofilum rubicundum JCM 15548</name>
    <dbReference type="NCBI Taxonomy" id="1236989"/>
    <lineage>
        <taxon>Bacteria</taxon>
        <taxon>Pseudomonadati</taxon>
        <taxon>Bacteroidota</taxon>
        <taxon>Bacteroidia</taxon>
        <taxon>Marinilabiliales</taxon>
        <taxon>Marinilabiliaceae</taxon>
        <taxon>Geofilum</taxon>
    </lineage>
</organism>
<dbReference type="Proteomes" id="UP000032900">
    <property type="component" value="Unassembled WGS sequence"/>
</dbReference>
<keyword evidence="2" id="KW-1185">Reference proteome</keyword>
<comment type="caution">
    <text evidence="1">The sequence shown here is derived from an EMBL/GenBank/DDBJ whole genome shotgun (WGS) entry which is preliminary data.</text>
</comment>
<dbReference type="AlphaFoldDB" id="A0A0E9LZ09"/>
<protein>
    <submittedName>
        <fullName evidence="1">Uncharacterized protein</fullName>
    </submittedName>
</protein>
<proteinExistence type="predicted"/>
<name>A0A0E9LZ09_9BACT</name>
<dbReference type="EMBL" id="BAZW01000023">
    <property type="protein sequence ID" value="GAO30474.1"/>
    <property type="molecule type" value="Genomic_DNA"/>
</dbReference>
<gene>
    <name evidence="1" type="ORF">JCM15548_12745</name>
</gene>
<dbReference type="RefSeq" id="WP_173427660.1">
    <property type="nucleotide sequence ID" value="NZ_BAZW01000023.1"/>
</dbReference>
<evidence type="ECO:0000313" key="2">
    <source>
        <dbReference type="Proteomes" id="UP000032900"/>
    </source>
</evidence>
<evidence type="ECO:0000313" key="1">
    <source>
        <dbReference type="EMBL" id="GAO30474.1"/>
    </source>
</evidence>